<evidence type="ECO:0000256" key="1">
    <source>
        <dbReference type="SAM" id="Phobius"/>
    </source>
</evidence>
<dbReference type="AlphaFoldDB" id="A0A1Q9GS94"/>
<sequence>MEDLIDKVLKVRDKYNHFIVVIEDIPLVLRILCVASFVLGVIQFFSLFTPSLSPYIGEIKVSSPISMMILGGVHVFIALGIFNRWTLAGIIVPLIPIFHYGIIYFELRETRTIELSELLASCLIWGTGFLVYYFIFGAWKYFTKPPS</sequence>
<evidence type="ECO:0000313" key="2">
    <source>
        <dbReference type="EMBL" id="OLQ77577.1"/>
    </source>
</evidence>
<dbReference type="EMBL" id="MJIL01000064">
    <property type="protein sequence ID" value="OLQ77577.1"/>
    <property type="molecule type" value="Genomic_DNA"/>
</dbReference>
<protein>
    <submittedName>
        <fullName evidence="2">Uncharacterized protein</fullName>
    </submittedName>
</protein>
<name>A0A1Q9GS94_9GAMM</name>
<organism evidence="2 3">
    <name type="scientific">Photobacterium proteolyticum</name>
    <dbReference type="NCBI Taxonomy" id="1903952"/>
    <lineage>
        <taxon>Bacteria</taxon>
        <taxon>Pseudomonadati</taxon>
        <taxon>Pseudomonadota</taxon>
        <taxon>Gammaproteobacteria</taxon>
        <taxon>Vibrionales</taxon>
        <taxon>Vibrionaceae</taxon>
        <taxon>Photobacterium</taxon>
    </lineage>
</organism>
<keyword evidence="1" id="KW-0472">Membrane</keyword>
<comment type="caution">
    <text evidence="2">The sequence shown here is derived from an EMBL/GenBank/DDBJ whole genome shotgun (WGS) entry which is preliminary data.</text>
</comment>
<evidence type="ECO:0000313" key="3">
    <source>
        <dbReference type="Proteomes" id="UP000186905"/>
    </source>
</evidence>
<feature type="transmembrane region" description="Helical" evidence="1">
    <location>
        <begin position="61"/>
        <end position="81"/>
    </location>
</feature>
<proteinExistence type="predicted"/>
<dbReference type="Proteomes" id="UP000186905">
    <property type="component" value="Unassembled WGS sequence"/>
</dbReference>
<gene>
    <name evidence="2" type="ORF">BIT28_16205</name>
</gene>
<feature type="transmembrane region" description="Helical" evidence="1">
    <location>
        <begin position="87"/>
        <end position="106"/>
    </location>
</feature>
<dbReference type="RefSeq" id="WP_075763518.1">
    <property type="nucleotide sequence ID" value="NZ_MJIL01000064.1"/>
</dbReference>
<feature type="transmembrane region" description="Helical" evidence="1">
    <location>
        <begin position="27"/>
        <end position="49"/>
    </location>
</feature>
<keyword evidence="1" id="KW-1133">Transmembrane helix</keyword>
<feature type="transmembrane region" description="Helical" evidence="1">
    <location>
        <begin position="118"/>
        <end position="139"/>
    </location>
</feature>
<keyword evidence="3" id="KW-1185">Reference proteome</keyword>
<keyword evidence="1" id="KW-0812">Transmembrane</keyword>
<accession>A0A1Q9GS94</accession>
<reference evidence="2 3" key="1">
    <citation type="submission" date="2016-09" db="EMBL/GenBank/DDBJ databases">
        <title>Photobacterium proteolyticum sp. nov. a protease producing bacterium isolated from ocean sediments of Laizhou Bay.</title>
        <authorList>
            <person name="Li Y."/>
        </authorList>
    </citation>
    <scope>NUCLEOTIDE SEQUENCE [LARGE SCALE GENOMIC DNA]</scope>
    <source>
        <strain evidence="2 3">13-12</strain>
    </source>
</reference>